<dbReference type="eggNOG" id="ENOG5032W3H">
    <property type="taxonomic scope" value="Bacteria"/>
</dbReference>
<dbReference type="STRING" id="391625.PPSIR1_21969"/>
<evidence type="ECO:0000313" key="2">
    <source>
        <dbReference type="EMBL" id="EDM81629.1"/>
    </source>
</evidence>
<protein>
    <submittedName>
        <fullName evidence="2">Uncharacterized protein</fullName>
    </submittedName>
</protein>
<evidence type="ECO:0000256" key="1">
    <source>
        <dbReference type="SAM" id="MobiDB-lite"/>
    </source>
</evidence>
<feature type="region of interest" description="Disordered" evidence="1">
    <location>
        <begin position="1120"/>
        <end position="1145"/>
    </location>
</feature>
<reference evidence="2 3" key="1">
    <citation type="submission" date="2007-06" db="EMBL/GenBank/DDBJ databases">
        <authorList>
            <person name="Shimkets L."/>
            <person name="Ferriera S."/>
            <person name="Johnson J."/>
            <person name="Kravitz S."/>
            <person name="Beeson K."/>
            <person name="Sutton G."/>
            <person name="Rogers Y.-H."/>
            <person name="Friedman R."/>
            <person name="Frazier M."/>
            <person name="Venter J.C."/>
        </authorList>
    </citation>
    <scope>NUCLEOTIDE SEQUENCE [LARGE SCALE GENOMIC DNA]</scope>
    <source>
        <strain evidence="2 3">SIR-1</strain>
    </source>
</reference>
<comment type="caution">
    <text evidence="2">The sequence shown here is derived from an EMBL/GenBank/DDBJ whole genome shotgun (WGS) entry which is preliminary data.</text>
</comment>
<sequence>MAGDVGFAERKQFKLARRRAIEKMRRFALADPYFYILEIIQAAVAGGAESIDITCDDGDVTVSWIGGVLTQDELSQLFDFLFASKERVDIAHVRSLALGVNALMLFEPELVVIESGDGSEGGTARMVVRQSADQVDVGRAQGKLAGTYVRATKLNRAKVAKATGRSGNAEGNLEFRVAEQRCIAAPVPLVFNGQSLFGWSKQRVPNLFGYKKVRSFDEGDLYGTLGLNPMGGVPSFQLLTHGVWIQSYQHELVPKKAFGGVICFDRLHKTVDHAGFVRDERFEELWIRLLPYAQELLGGKVVEVPRITSLDGLEYTPLELRKYLNQNPRIIAVPPELDADSSAGQAVKLMSYALDAELLRSPPSQVSAIRVLGGRELKLWQPDVDDPAELSFYAKAELEPIDGPQLLPPVALEGVPVDVAAGACAEGKDAEALARVLGETGVIAATLYAPVDPGEARRGMLVQVTTTGRLLDTKLYATTHPGRILRVEIPTASPGSMHTPMPGRIGQRSAVEHIAELFAGRTEPALREQDQRTLAGLAVGKIEAGSPAARVAFQVLSRVTLSRLRAARPGRTSPGLSFSLLHSASEGEEYQASSGKFDPLALPLLRTLSGRAVSLRDLALLSDHTSGLIYGRVEGIEADLGELDPQLATARILDLDLSTERELINLIGDGGYVRVDARDRLAVHGPLCVRDVAVGLREYPEFPLLVEGRAGVGVDASEARPPAEYLEGLGPALSEDCLAHLVRQLRERVRGQFDDPAQRRHDPATQEEHRRQAVRHLQWIACRCLARHERARLDALELLDVPLFTDLAGHGWSLRQVHGALTSEEGLLVHYGHALGGEELALLSADAPELAGDARPSSLAASAFVFRLLAPLGRVRLAFDFDLDDVEATRNPMTANEAFLVRETVRAPWGSGVIGVPATHQAEYRVQLRMRGGGSVAALDEVARRFGLVGTLELEGSHRDDPKLAERIIAELHTLGHGLLERLITRLPSFGDDPRRHEAGLRVLLHYASEQLSLSADRDSLTASLRTPLAHRILSLPLFDTGATTLTSGQRLIEHFRAHFEAARRELARSSGSRWASHAFPHSVIGNVEWDEVLAARSPAWMREWLELNLHPQRTALYTGGAATRAQTSSSSAADSDEPRAPWPEGEMLDEKALSWNLVHWLDRLRTDPRKDEHTGLPPTLVFVTPTPNFNRQVVEGNDKRVDVHSLDPIAERVRHRPTSENLAWVLLAIYAHLNAVTGRITNSHEAQFQRAIADALCDDSLVVLRP</sequence>
<accession>A6FXP1</accession>
<gene>
    <name evidence="2" type="ORF">PPSIR1_21969</name>
</gene>
<name>A6FXP1_9BACT</name>
<keyword evidence="3" id="KW-1185">Reference proteome</keyword>
<proteinExistence type="predicted"/>
<dbReference type="RefSeq" id="WP_006969240.1">
    <property type="nucleotide sequence ID" value="NZ_ABCS01000002.1"/>
</dbReference>
<dbReference type="AlphaFoldDB" id="A6FXP1"/>
<feature type="compositionally biased region" description="Low complexity" evidence="1">
    <location>
        <begin position="1122"/>
        <end position="1134"/>
    </location>
</feature>
<organism evidence="2 3">
    <name type="scientific">Plesiocystis pacifica SIR-1</name>
    <dbReference type="NCBI Taxonomy" id="391625"/>
    <lineage>
        <taxon>Bacteria</taxon>
        <taxon>Pseudomonadati</taxon>
        <taxon>Myxococcota</taxon>
        <taxon>Polyangia</taxon>
        <taxon>Nannocystales</taxon>
        <taxon>Nannocystaceae</taxon>
        <taxon>Plesiocystis</taxon>
    </lineage>
</organism>
<dbReference type="Proteomes" id="UP000005801">
    <property type="component" value="Unassembled WGS sequence"/>
</dbReference>
<dbReference type="EMBL" id="ABCS01000002">
    <property type="protein sequence ID" value="EDM81629.1"/>
    <property type="molecule type" value="Genomic_DNA"/>
</dbReference>
<evidence type="ECO:0000313" key="3">
    <source>
        <dbReference type="Proteomes" id="UP000005801"/>
    </source>
</evidence>
<dbReference type="OrthoDB" id="5477242at2"/>